<reference evidence="4 5" key="1">
    <citation type="submission" date="2022-12" db="EMBL/GenBank/DDBJ databases">
        <title>Metagenome assembled genome from gulf of manar.</title>
        <authorList>
            <person name="Kohli P."/>
            <person name="Pk S."/>
            <person name="Venkata Ramana C."/>
            <person name="Sasikala C."/>
        </authorList>
    </citation>
    <scope>NUCLEOTIDE SEQUENCE [LARGE SCALE GENOMIC DNA]</scope>
    <source>
        <strain evidence="4">JB008</strain>
    </source>
</reference>
<evidence type="ECO:0000313" key="4">
    <source>
        <dbReference type="EMBL" id="MDC7227316.1"/>
    </source>
</evidence>
<dbReference type="EMBL" id="JAQQAL010000024">
    <property type="protein sequence ID" value="MDC7227316.1"/>
    <property type="molecule type" value="Genomic_DNA"/>
</dbReference>
<dbReference type="InterPro" id="IPR050625">
    <property type="entry name" value="ParA/MinD_ATPase"/>
</dbReference>
<keyword evidence="1" id="KW-0547">Nucleotide-binding</keyword>
<accession>A0AAJ1IJI5</accession>
<dbReference type="PANTHER" id="PTHR43384:SF6">
    <property type="entry name" value="SEPTUM SITE-DETERMINING PROTEIN MIND HOMOLOG, CHLOROPLASTIC"/>
    <property type="match status" value="1"/>
</dbReference>
<dbReference type="PANTHER" id="PTHR43384">
    <property type="entry name" value="SEPTUM SITE-DETERMINING PROTEIN MIND HOMOLOG, CHLOROPLASTIC-RELATED"/>
    <property type="match status" value="1"/>
</dbReference>
<dbReference type="GO" id="GO:0009898">
    <property type="term" value="C:cytoplasmic side of plasma membrane"/>
    <property type="evidence" value="ECO:0007669"/>
    <property type="project" value="TreeGrafter"/>
</dbReference>
<dbReference type="GO" id="GO:0016887">
    <property type="term" value="F:ATP hydrolysis activity"/>
    <property type="evidence" value="ECO:0007669"/>
    <property type="project" value="TreeGrafter"/>
</dbReference>
<dbReference type="Gene3D" id="3.40.50.300">
    <property type="entry name" value="P-loop containing nucleotide triphosphate hydrolases"/>
    <property type="match status" value="1"/>
</dbReference>
<feature type="domain" description="CobQ/CobB/MinD/ParA nucleotide binding" evidence="3">
    <location>
        <begin position="9"/>
        <end position="358"/>
    </location>
</feature>
<dbReference type="SUPFAM" id="SSF52540">
    <property type="entry name" value="P-loop containing nucleoside triphosphate hydrolases"/>
    <property type="match status" value="1"/>
</dbReference>
<proteinExistence type="predicted"/>
<keyword evidence="2" id="KW-0067">ATP-binding</keyword>
<dbReference type="GO" id="GO:0005524">
    <property type="term" value="F:ATP binding"/>
    <property type="evidence" value="ECO:0007669"/>
    <property type="project" value="UniProtKB-KW"/>
</dbReference>
<evidence type="ECO:0000256" key="1">
    <source>
        <dbReference type="ARBA" id="ARBA00022741"/>
    </source>
</evidence>
<sequence length="537" mass="59646">MASINEKSIAVASGKGGVGKTTTCVNLAVYFARSGLKTGLIDLDPLSDAATLLDIGEQEKLSGTGDDFESNIIRVLPNLDLIFPESKLEDRTTGAYNKLIQFKKELENNYDKLILDLPAGSLYEENLIFLEFAKKLVIVTNDEPTSHTASGHYIKQAHAGGNEQEYLLWHNKYAGITVAGFDPGDLPGNYNKNVAEEDRFNFDELDIKDAAFIPHDPAMDLLQSNPSLSVNILAQMSERLDFLIEQRIDELAYSISLPGRSGGLIRHYLHLNPYIRNIEISFNKLSEYIFVLLNTKSLTGTGAEYHQAIINGAVDVFSDSEKDKIITLLDSMQNDPLLTDLLKSSAQLKIAVDDQNNSTRLFFSRSDAVSLKAVDKRVSLLLQKLHTERNNHNPYIKSTAGLLLFDFALYKLLASKTVTDLIIDFIPVKKNKRGEESRDKHSQILQLVNEEESYKKDFLRLIDVLFPVVLKQVAAVVETFNIAGLIFNNSDGVQKDVYLKLLSAFLHNSINSGLGIIVGFPFRPASAAFEKAAAELI</sequence>
<protein>
    <submittedName>
        <fullName evidence="4">AAA family ATPase</fullName>
    </submittedName>
</protein>
<comment type="caution">
    <text evidence="4">The sequence shown here is derived from an EMBL/GenBank/DDBJ whole genome shotgun (WGS) entry which is preliminary data.</text>
</comment>
<dbReference type="GO" id="GO:0051782">
    <property type="term" value="P:negative regulation of cell division"/>
    <property type="evidence" value="ECO:0007669"/>
    <property type="project" value="TreeGrafter"/>
</dbReference>
<dbReference type="InterPro" id="IPR002586">
    <property type="entry name" value="CobQ/CobB/MinD/ParA_Nub-bd_dom"/>
</dbReference>
<dbReference type="Pfam" id="PF01656">
    <property type="entry name" value="CbiA"/>
    <property type="match status" value="1"/>
</dbReference>
<name>A0AAJ1IJI5_9SPIO</name>
<evidence type="ECO:0000313" key="5">
    <source>
        <dbReference type="Proteomes" id="UP001221217"/>
    </source>
</evidence>
<dbReference type="AlphaFoldDB" id="A0AAJ1IJI5"/>
<dbReference type="Proteomes" id="UP001221217">
    <property type="component" value="Unassembled WGS sequence"/>
</dbReference>
<gene>
    <name evidence="4" type="ORF">PQJ61_11195</name>
</gene>
<organism evidence="4 5">
    <name type="scientific">Candidatus Thalassospirochaeta sargassi</name>
    <dbReference type="NCBI Taxonomy" id="3119039"/>
    <lineage>
        <taxon>Bacteria</taxon>
        <taxon>Pseudomonadati</taxon>
        <taxon>Spirochaetota</taxon>
        <taxon>Spirochaetia</taxon>
        <taxon>Spirochaetales</taxon>
        <taxon>Spirochaetaceae</taxon>
        <taxon>Candidatus Thalassospirochaeta</taxon>
    </lineage>
</organism>
<dbReference type="InterPro" id="IPR027417">
    <property type="entry name" value="P-loop_NTPase"/>
</dbReference>
<evidence type="ECO:0000259" key="3">
    <source>
        <dbReference type="Pfam" id="PF01656"/>
    </source>
</evidence>
<evidence type="ECO:0000256" key="2">
    <source>
        <dbReference type="ARBA" id="ARBA00022840"/>
    </source>
</evidence>
<dbReference type="GO" id="GO:0005829">
    <property type="term" value="C:cytosol"/>
    <property type="evidence" value="ECO:0007669"/>
    <property type="project" value="TreeGrafter"/>
</dbReference>